<organism evidence="2 3">
    <name type="scientific">Afipia carboxydohydrogena</name>
    <name type="common">Pseudomonas carboxydohydrogena</name>
    <dbReference type="NCBI Taxonomy" id="290"/>
    <lineage>
        <taxon>Bacteria</taxon>
        <taxon>Pseudomonadati</taxon>
        <taxon>Pseudomonadota</taxon>
        <taxon>Alphaproteobacteria</taxon>
        <taxon>Hyphomicrobiales</taxon>
        <taxon>Nitrobacteraceae</taxon>
        <taxon>Afipia</taxon>
    </lineage>
</organism>
<protein>
    <submittedName>
        <fullName evidence="2">Uncharacterized protein</fullName>
    </submittedName>
</protein>
<proteinExistence type="predicted"/>
<dbReference type="Proteomes" id="UP001213907">
    <property type="component" value="Chromosome"/>
</dbReference>
<accession>A0ABY8BM28</accession>
<dbReference type="RefSeq" id="WP_275246579.1">
    <property type="nucleotide sequence ID" value="NZ_BAABDX010000001.1"/>
</dbReference>
<dbReference type="EMBL" id="CP113162">
    <property type="protein sequence ID" value="WEF50958.1"/>
    <property type="molecule type" value="Genomic_DNA"/>
</dbReference>
<gene>
    <name evidence="2" type="ORF">AFIC_002517</name>
</gene>
<feature type="compositionally biased region" description="Basic and acidic residues" evidence="1">
    <location>
        <begin position="10"/>
        <end position="19"/>
    </location>
</feature>
<name>A0ABY8BM28_AFICR</name>
<evidence type="ECO:0000313" key="2">
    <source>
        <dbReference type="EMBL" id="WEF50958.1"/>
    </source>
</evidence>
<reference evidence="2 3" key="1">
    <citation type="submission" date="2022-11" db="EMBL/GenBank/DDBJ databases">
        <authorList>
            <person name="Siebert D."/>
            <person name="Busche T."/>
            <person name="Saydam E."/>
            <person name="Kalinowski J."/>
            <person name="Ruckert C."/>
            <person name="Blombach B."/>
        </authorList>
    </citation>
    <scope>NUCLEOTIDE SEQUENCE [LARGE SCALE GENOMIC DNA]</scope>
    <source>
        <strain evidence="2 3">DSM 1083</strain>
    </source>
</reference>
<feature type="region of interest" description="Disordered" evidence="1">
    <location>
        <begin position="1"/>
        <end position="24"/>
    </location>
</feature>
<evidence type="ECO:0000256" key="1">
    <source>
        <dbReference type="SAM" id="MobiDB-lite"/>
    </source>
</evidence>
<sequence length="62" mass="7042">MKHLSLAKNPEPEMAKDLRAASSASDENLRLRLLEAFIAVSDRDRAAIVDFAERLVDPIWDY</sequence>
<keyword evidence="3" id="KW-1185">Reference proteome</keyword>
<evidence type="ECO:0000313" key="3">
    <source>
        <dbReference type="Proteomes" id="UP001213907"/>
    </source>
</evidence>